<dbReference type="EMBL" id="JARPOI010000284">
    <property type="protein sequence ID" value="KAJ9129040.1"/>
    <property type="molecule type" value="Genomic_DNA"/>
</dbReference>
<dbReference type="PROSITE" id="PS51892">
    <property type="entry name" value="SUBTILASE"/>
    <property type="match status" value="1"/>
</dbReference>
<evidence type="ECO:0000256" key="1">
    <source>
        <dbReference type="ARBA" id="ARBA00004613"/>
    </source>
</evidence>
<evidence type="ECO:0000313" key="7">
    <source>
        <dbReference type="Proteomes" id="UP001174677"/>
    </source>
</evidence>
<comment type="caution">
    <text evidence="6">The sequence shown here is derived from an EMBL/GenBank/DDBJ whole genome shotgun (WGS) entry which is preliminary data.</text>
</comment>
<dbReference type="InterPro" id="IPR036852">
    <property type="entry name" value="Peptidase_S8/S53_dom_sf"/>
</dbReference>
<keyword evidence="3" id="KW-0732">Signal</keyword>
<dbReference type="PANTHER" id="PTHR10795">
    <property type="entry name" value="PROPROTEIN CONVERTASE SUBTILISIN/KEXIN"/>
    <property type="match status" value="1"/>
</dbReference>
<name>A0ABQ9KA73_HEVBR</name>
<evidence type="ECO:0000256" key="2">
    <source>
        <dbReference type="ARBA" id="ARBA00011073"/>
    </source>
</evidence>
<accession>A0ABQ9KA73</accession>
<dbReference type="InterPro" id="IPR045051">
    <property type="entry name" value="SBT"/>
</dbReference>
<comment type="subcellular location">
    <subcellularLocation>
        <location evidence="1">Secreted</location>
    </subcellularLocation>
</comment>
<dbReference type="Gene3D" id="3.50.30.30">
    <property type="match status" value="1"/>
</dbReference>
<evidence type="ECO:0000256" key="3">
    <source>
        <dbReference type="ARBA" id="ARBA00022729"/>
    </source>
</evidence>
<sequence length="295" mass="30485">MDTAVEEGVDVLSLSLGGGSEPFGADGIAVGAFGAIQNAIFFCLLCDRGGLVGRVEEGQVVKDAGGIGMILANEELDGYGTIADAHVLPASHVSYSDGVSIKSYINSTSSPTTMLYFEGTIIGVKTAPVVSSFSSRGPSLASPAILKPDIIGPGVCILAAWPVSVENETNTKATFNVISGTSMSCPHLSGIAALLKSAHPDWSPAAIKSANMTTADLVNLDGKPIVDERLLPADILAAGAGHVNPSRASDPGLVYDIQPDDYIPCVVWVILTETLHISCSARSSAQKCKAYLKHS</sequence>
<dbReference type="SUPFAM" id="SSF52743">
    <property type="entry name" value="Subtilisin-like"/>
    <property type="match status" value="1"/>
</dbReference>
<protein>
    <recommendedName>
        <fullName evidence="5">Peptidase S8/S53 domain-containing protein</fullName>
    </recommendedName>
</protein>
<dbReference type="Proteomes" id="UP001174677">
    <property type="component" value="Unassembled WGS sequence"/>
</dbReference>
<dbReference type="Pfam" id="PF00082">
    <property type="entry name" value="Peptidase_S8"/>
    <property type="match status" value="1"/>
</dbReference>
<evidence type="ECO:0000256" key="4">
    <source>
        <dbReference type="PROSITE-ProRule" id="PRU01240"/>
    </source>
</evidence>
<reference evidence="6 7" key="1">
    <citation type="journal article" date="2023" name="Plant Biotechnol. J.">
        <title>Chromosome-level wild Hevea brasiliensis genome provides new tools for genomic-assisted breeding and valuable loci to elevate rubber yield.</title>
        <authorList>
            <person name="Cheng H."/>
            <person name="Song X."/>
            <person name="Hu Y."/>
            <person name="Wu T."/>
            <person name="Yang Q."/>
            <person name="An Z."/>
            <person name="Feng S."/>
            <person name="Deng Z."/>
            <person name="Wu W."/>
            <person name="Zeng X."/>
            <person name="Tu M."/>
            <person name="Wang X."/>
            <person name="Huang H."/>
        </authorList>
    </citation>
    <scope>NUCLEOTIDE SEQUENCE [LARGE SCALE GENOMIC DNA]</scope>
    <source>
        <strain evidence="6">MT/VB/25A 57/8</strain>
    </source>
</reference>
<feature type="domain" description="Peptidase S8/S53" evidence="5">
    <location>
        <begin position="78"/>
        <end position="217"/>
    </location>
</feature>
<comment type="caution">
    <text evidence="4">Lacks conserved residue(s) required for the propagation of feature annotation.</text>
</comment>
<comment type="similarity">
    <text evidence="2 4">Belongs to the peptidase S8 family.</text>
</comment>
<dbReference type="InterPro" id="IPR000209">
    <property type="entry name" value="Peptidase_S8/S53_dom"/>
</dbReference>
<gene>
    <name evidence="6" type="ORF">P3X46_034200</name>
</gene>
<keyword evidence="7" id="KW-1185">Reference proteome</keyword>
<evidence type="ECO:0000313" key="6">
    <source>
        <dbReference type="EMBL" id="KAJ9129040.1"/>
    </source>
</evidence>
<proteinExistence type="inferred from homology"/>
<organism evidence="6 7">
    <name type="scientific">Hevea brasiliensis</name>
    <name type="common">Para rubber tree</name>
    <name type="synonym">Siphonia brasiliensis</name>
    <dbReference type="NCBI Taxonomy" id="3981"/>
    <lineage>
        <taxon>Eukaryota</taxon>
        <taxon>Viridiplantae</taxon>
        <taxon>Streptophyta</taxon>
        <taxon>Embryophyta</taxon>
        <taxon>Tracheophyta</taxon>
        <taxon>Spermatophyta</taxon>
        <taxon>Magnoliopsida</taxon>
        <taxon>eudicotyledons</taxon>
        <taxon>Gunneridae</taxon>
        <taxon>Pentapetalae</taxon>
        <taxon>rosids</taxon>
        <taxon>fabids</taxon>
        <taxon>Malpighiales</taxon>
        <taxon>Euphorbiaceae</taxon>
        <taxon>Crotonoideae</taxon>
        <taxon>Micrandreae</taxon>
        <taxon>Hevea</taxon>
    </lineage>
</organism>
<dbReference type="CDD" id="cd02120">
    <property type="entry name" value="PA_subtilisin_like"/>
    <property type="match status" value="1"/>
</dbReference>
<dbReference type="Gene3D" id="3.40.50.200">
    <property type="entry name" value="Peptidase S8/S53 domain"/>
    <property type="match status" value="2"/>
</dbReference>
<evidence type="ECO:0000259" key="5">
    <source>
        <dbReference type="Pfam" id="PF00082"/>
    </source>
</evidence>